<dbReference type="InterPro" id="IPR013783">
    <property type="entry name" value="Ig-like_fold"/>
</dbReference>
<dbReference type="Pfam" id="PF00612">
    <property type="entry name" value="IQ"/>
    <property type="match status" value="3"/>
</dbReference>
<keyword evidence="11" id="KW-0804">Transcription</keyword>
<comment type="similarity">
    <text evidence="2">Belongs to the CAMTA family.</text>
</comment>
<dbReference type="InterPro" id="IPR005559">
    <property type="entry name" value="CG-1_dom"/>
</dbReference>
<dbReference type="PANTHER" id="PTHR23335:SF3">
    <property type="entry name" value="CALMODULIN-BINDING TRANSCRIPTION ACTIVATOR 5"/>
    <property type="match status" value="1"/>
</dbReference>
<evidence type="ECO:0000256" key="8">
    <source>
        <dbReference type="ARBA" id="ARBA00023043"/>
    </source>
</evidence>
<evidence type="ECO:0000256" key="9">
    <source>
        <dbReference type="ARBA" id="ARBA00023125"/>
    </source>
</evidence>
<keyword evidence="3" id="KW-0677">Repeat</keyword>
<dbReference type="SUPFAM" id="SSF81296">
    <property type="entry name" value="E set domains"/>
    <property type="match status" value="1"/>
</dbReference>
<protein>
    <recommendedName>
        <fullName evidence="14">CG-1 domain-containing protein</fullName>
    </recommendedName>
</protein>
<dbReference type="FunFam" id="1.20.5.190:FF:000003">
    <property type="entry name" value="Calmodulin-binding transcription activator 2"/>
    <property type="match status" value="1"/>
</dbReference>
<dbReference type="PROSITE" id="PS51437">
    <property type="entry name" value="CG_1"/>
    <property type="match status" value="1"/>
</dbReference>
<dbReference type="PROSITE" id="PS50088">
    <property type="entry name" value="ANK_REPEAT"/>
    <property type="match status" value="1"/>
</dbReference>
<dbReference type="GO" id="GO:0005516">
    <property type="term" value="F:calmodulin binding"/>
    <property type="evidence" value="ECO:0007669"/>
    <property type="project" value="UniProtKB-KW"/>
</dbReference>
<dbReference type="OMA" id="LEDEWPK"/>
<dbReference type="GO" id="GO:0006357">
    <property type="term" value="P:regulation of transcription by RNA polymerase II"/>
    <property type="evidence" value="ECO:0007669"/>
    <property type="project" value="TreeGrafter"/>
</dbReference>
<dbReference type="SUPFAM" id="SSF48403">
    <property type="entry name" value="Ankyrin repeat"/>
    <property type="match status" value="1"/>
</dbReference>
<keyword evidence="5" id="KW-0112">Calmodulin-binding</keyword>
<evidence type="ECO:0000256" key="10">
    <source>
        <dbReference type="ARBA" id="ARBA00023159"/>
    </source>
</evidence>
<evidence type="ECO:0000256" key="11">
    <source>
        <dbReference type="ARBA" id="ARBA00023163"/>
    </source>
</evidence>
<dbReference type="PROSITE" id="PS50297">
    <property type="entry name" value="ANK_REP_REGION"/>
    <property type="match status" value="1"/>
</dbReference>
<dbReference type="CDD" id="cd23767">
    <property type="entry name" value="IQCD"/>
    <property type="match status" value="1"/>
</dbReference>
<name>A0A7N0T287_KALFE</name>
<dbReference type="AlphaFoldDB" id="A0A7N0T287"/>
<organism evidence="15 16">
    <name type="scientific">Kalanchoe fedtschenkoi</name>
    <name type="common">Lavender scallops</name>
    <name type="synonym">South American air plant</name>
    <dbReference type="NCBI Taxonomy" id="63787"/>
    <lineage>
        <taxon>Eukaryota</taxon>
        <taxon>Viridiplantae</taxon>
        <taxon>Streptophyta</taxon>
        <taxon>Embryophyta</taxon>
        <taxon>Tracheophyta</taxon>
        <taxon>Spermatophyta</taxon>
        <taxon>Magnoliopsida</taxon>
        <taxon>eudicotyledons</taxon>
        <taxon>Gunneridae</taxon>
        <taxon>Pentapetalae</taxon>
        <taxon>Saxifragales</taxon>
        <taxon>Crassulaceae</taxon>
        <taxon>Kalanchoe</taxon>
    </lineage>
</organism>
<dbReference type="PANTHER" id="PTHR23335">
    <property type="entry name" value="CALMODULIN-BINDING TRANSCRIPTION ACTIVATOR CAMTA"/>
    <property type="match status" value="1"/>
</dbReference>
<dbReference type="InterPro" id="IPR027417">
    <property type="entry name" value="P-loop_NTPase"/>
</dbReference>
<dbReference type="InterPro" id="IPR014756">
    <property type="entry name" value="Ig_E-set"/>
</dbReference>
<dbReference type="SMART" id="SM00015">
    <property type="entry name" value="IQ"/>
    <property type="match status" value="3"/>
</dbReference>
<evidence type="ECO:0000256" key="6">
    <source>
        <dbReference type="ARBA" id="ARBA00023015"/>
    </source>
</evidence>
<evidence type="ECO:0000256" key="12">
    <source>
        <dbReference type="ARBA" id="ARBA00023242"/>
    </source>
</evidence>
<sequence length="945" mass="106941">MCAFGVDQLFDFVGSEEIGGLVMESVLLDGFQIHGFRTMNELDLKSIFEEAKSRWLRPNEIHAILFNHMYFPIHVKPVNLPKSGEIHLFDRKKLRNFRKDGHNWKKKNDGKTVKEAHEHLKVGNEERIHVYYAHGQDNATFVRRCYWLLDKSMEHIVLVHYRETCELLDPSAAPVNSNSSSGLTELHVPFLTYEETESGSQQSNTSNQLEYIESIENVTAVTLERRLREINTLDWDELLVDTDPSVPIAYEEGKSGGVQQQNPVMINVSKDDGSALLMNLPTELSSGWHSACPETRSDSINGDILDGSYNHAVHSQLMMEAAPNNSGTLFGGQSFSITQGGGQDQDRRWMNSSLTVESPGSVNDSIHESSISSAQNSMVPTIMDQPQSADQIFTITDISPEWAFSCEKTKILLTGYFHQGFGNLLNSNLYCVCGSSCVPVEIVQTGVMRCILPPHSPGQFDLYLSTERLKPVSQLKTFEYRSSLQADQNIPSDNLSEWDEFRNKMRLVRLLFSSSKTLNILSAKVSEHTVNEAKKFSEKTSHTASSWALLKQSVDENKISLHQAEEILFEQAIRNRLQDWLLERIIEEQSPSDYDEQGLGVLHLCAILNYTWAVYLYSKSGLSLDFRDKYGWTALHWAAYYGREDIVGALLSAGARPNLVTDPTPLIPGGCTASDLAAQKGHNGLAAYLGEEALVDHFNDMALAGNASGSIEFQRTCSVKRETVYDEASCLKDTLAAYRTAADAAARINAAFREQSLKLRTEAVQGSNPEDEARTIISAMKIQHAFRSFESRKKMAAALRIQYGFRTWKTRRDFLNMRQQAIKIQAVFRGFQVRRHYRKIIWSVGVLEKAVLRWRFKRRGFRGLQVAPVQEITSVAQEQENDVEEDFFVLGRKQAEDRVESAVIKVQAMFRSKQAQQEYRRMKLAHNQAKIEYEGFFNHNAKMES</sequence>
<dbReference type="GO" id="GO:0005634">
    <property type="term" value="C:nucleus"/>
    <property type="evidence" value="ECO:0007669"/>
    <property type="project" value="UniProtKB-SubCell"/>
</dbReference>
<dbReference type="Pfam" id="PF03859">
    <property type="entry name" value="CG-1"/>
    <property type="match status" value="1"/>
</dbReference>
<dbReference type="GO" id="GO:0003690">
    <property type="term" value="F:double-stranded DNA binding"/>
    <property type="evidence" value="ECO:0007669"/>
    <property type="project" value="TreeGrafter"/>
</dbReference>
<keyword evidence="16" id="KW-1185">Reference proteome</keyword>
<dbReference type="Gene3D" id="2.60.40.10">
    <property type="entry name" value="Immunoglobulins"/>
    <property type="match status" value="1"/>
</dbReference>
<evidence type="ECO:0000256" key="4">
    <source>
        <dbReference type="ARBA" id="ARBA00022837"/>
    </source>
</evidence>
<evidence type="ECO:0000313" key="15">
    <source>
        <dbReference type="EnsemblPlants" id="Kaladp0018s0264.1.v1.1"/>
    </source>
</evidence>
<dbReference type="InterPro" id="IPR000048">
    <property type="entry name" value="IQ_motif_EF-hand-BS"/>
</dbReference>
<dbReference type="Proteomes" id="UP000594263">
    <property type="component" value="Unplaced"/>
</dbReference>
<keyword evidence="12" id="KW-0539">Nucleus</keyword>
<dbReference type="Gene3D" id="1.25.40.20">
    <property type="entry name" value="Ankyrin repeat-containing domain"/>
    <property type="match status" value="1"/>
</dbReference>
<evidence type="ECO:0000256" key="3">
    <source>
        <dbReference type="ARBA" id="ARBA00022737"/>
    </source>
</evidence>
<dbReference type="SMART" id="SM00248">
    <property type="entry name" value="ANK"/>
    <property type="match status" value="1"/>
</dbReference>
<evidence type="ECO:0000259" key="14">
    <source>
        <dbReference type="PROSITE" id="PS51437"/>
    </source>
</evidence>
<evidence type="ECO:0000256" key="2">
    <source>
        <dbReference type="ARBA" id="ARBA00008267"/>
    </source>
</evidence>
<keyword evidence="8 13" id="KW-0040">ANK repeat</keyword>
<dbReference type="SMART" id="SM01076">
    <property type="entry name" value="CG-1"/>
    <property type="match status" value="1"/>
</dbReference>
<feature type="domain" description="CG-1" evidence="14">
    <location>
        <begin position="44"/>
        <end position="170"/>
    </location>
</feature>
<keyword evidence="9" id="KW-0238">DNA-binding</keyword>
<dbReference type="Gene3D" id="1.20.5.190">
    <property type="match status" value="1"/>
</dbReference>
<feature type="repeat" description="ANK" evidence="13">
    <location>
        <begin position="630"/>
        <end position="662"/>
    </location>
</feature>
<dbReference type="SUPFAM" id="SSF52540">
    <property type="entry name" value="P-loop containing nucleoside triphosphate hydrolases"/>
    <property type="match status" value="1"/>
</dbReference>
<evidence type="ECO:0000256" key="13">
    <source>
        <dbReference type="PROSITE-ProRule" id="PRU00023"/>
    </source>
</evidence>
<accession>A0A7N0T287</accession>
<proteinExistence type="inferred from homology"/>
<dbReference type="InterPro" id="IPR002909">
    <property type="entry name" value="IPT_dom"/>
</dbReference>
<dbReference type="InterPro" id="IPR002110">
    <property type="entry name" value="Ankyrin_rpt"/>
</dbReference>
<evidence type="ECO:0000313" key="16">
    <source>
        <dbReference type="Proteomes" id="UP000594263"/>
    </source>
</evidence>
<dbReference type="Pfam" id="PF12796">
    <property type="entry name" value="Ank_2"/>
    <property type="match status" value="1"/>
</dbReference>
<evidence type="ECO:0000256" key="7">
    <source>
        <dbReference type="ARBA" id="ARBA00023016"/>
    </source>
</evidence>
<dbReference type="Pfam" id="PF01833">
    <property type="entry name" value="TIG"/>
    <property type="match status" value="1"/>
</dbReference>
<keyword evidence="6" id="KW-0805">Transcription regulation</keyword>
<dbReference type="GO" id="GO:0003712">
    <property type="term" value="F:transcription coregulator activity"/>
    <property type="evidence" value="ECO:0007669"/>
    <property type="project" value="TreeGrafter"/>
</dbReference>
<dbReference type="Gramene" id="Kaladp0018s0264.1.v1.1">
    <property type="protein sequence ID" value="Kaladp0018s0264.1.v1.1"/>
    <property type="gene ID" value="Kaladp0018s0264.v1.1"/>
</dbReference>
<dbReference type="InterPro" id="IPR036770">
    <property type="entry name" value="Ankyrin_rpt-contain_sf"/>
</dbReference>
<keyword evidence="4" id="KW-0106">Calcium</keyword>
<evidence type="ECO:0000256" key="1">
    <source>
        <dbReference type="ARBA" id="ARBA00004123"/>
    </source>
</evidence>
<dbReference type="EnsemblPlants" id="Kaladp0018s0264.1.v1.1">
    <property type="protein sequence ID" value="Kaladp0018s0264.1.v1.1"/>
    <property type="gene ID" value="Kaladp0018s0264.v1.1"/>
</dbReference>
<keyword evidence="7" id="KW-0346">Stress response</keyword>
<reference evidence="15" key="1">
    <citation type="submission" date="2021-01" db="UniProtKB">
        <authorList>
            <consortium name="EnsemblPlants"/>
        </authorList>
    </citation>
    <scope>IDENTIFICATION</scope>
</reference>
<keyword evidence="10" id="KW-0010">Activator</keyword>
<comment type="subcellular location">
    <subcellularLocation>
        <location evidence="1">Nucleus</location>
    </subcellularLocation>
</comment>
<dbReference type="CDD" id="cd00603">
    <property type="entry name" value="IPT_PCSR"/>
    <property type="match status" value="1"/>
</dbReference>
<dbReference type="PROSITE" id="PS50096">
    <property type="entry name" value="IQ"/>
    <property type="match status" value="4"/>
</dbReference>
<evidence type="ECO:0000256" key="5">
    <source>
        <dbReference type="ARBA" id="ARBA00022860"/>
    </source>
</evidence>